<evidence type="ECO:0000256" key="1">
    <source>
        <dbReference type="SAM" id="MobiDB-lite"/>
    </source>
</evidence>
<dbReference type="Proteomes" id="UP000001471">
    <property type="component" value="Unassembled WGS sequence"/>
</dbReference>
<name>B2WGH0_PYRTR</name>
<reference evidence="4" key="1">
    <citation type="journal article" date="2013" name="G3 (Bethesda)">
        <title>Comparative genomics of a plant-pathogenic fungus, Pyrenophora tritici-repentis, reveals transduplication and the impact of repeat elements on pathogenicity and population divergence.</title>
        <authorList>
            <person name="Manning V.A."/>
            <person name="Pandelova I."/>
            <person name="Dhillon B."/>
            <person name="Wilhelm L.J."/>
            <person name="Goodwin S.B."/>
            <person name="Berlin A.M."/>
            <person name="Figueroa M."/>
            <person name="Freitag M."/>
            <person name="Hane J.K."/>
            <person name="Henrissat B."/>
            <person name="Holman W.H."/>
            <person name="Kodira C.D."/>
            <person name="Martin J."/>
            <person name="Oliver R.P."/>
            <person name="Robbertse B."/>
            <person name="Schackwitz W."/>
            <person name="Schwartz D.C."/>
            <person name="Spatafora J.W."/>
            <person name="Turgeon B.G."/>
            <person name="Yandava C."/>
            <person name="Young S."/>
            <person name="Zhou S."/>
            <person name="Zeng Q."/>
            <person name="Grigoriev I.V."/>
            <person name="Ma L.-J."/>
            <person name="Ciuffetti L.M."/>
        </authorList>
    </citation>
    <scope>NUCLEOTIDE SEQUENCE [LARGE SCALE GENOMIC DNA]</scope>
    <source>
        <strain evidence="4">Pt-1C-BFP</strain>
    </source>
</reference>
<dbReference type="EMBL" id="DS231624">
    <property type="protein sequence ID" value="EDU42077.1"/>
    <property type="molecule type" value="Genomic_DNA"/>
</dbReference>
<protein>
    <submittedName>
        <fullName evidence="3">Uncharacterized protein</fullName>
    </submittedName>
</protein>
<evidence type="ECO:0000313" key="4">
    <source>
        <dbReference type="Proteomes" id="UP000001471"/>
    </source>
</evidence>
<accession>B2WGH0</accession>
<organism evidence="3 4">
    <name type="scientific">Pyrenophora tritici-repentis (strain Pt-1C-BFP)</name>
    <name type="common">Wheat tan spot fungus</name>
    <name type="synonym">Drechslera tritici-repentis</name>
    <dbReference type="NCBI Taxonomy" id="426418"/>
    <lineage>
        <taxon>Eukaryota</taxon>
        <taxon>Fungi</taxon>
        <taxon>Dikarya</taxon>
        <taxon>Ascomycota</taxon>
        <taxon>Pezizomycotina</taxon>
        <taxon>Dothideomycetes</taxon>
        <taxon>Pleosporomycetidae</taxon>
        <taxon>Pleosporales</taxon>
        <taxon>Pleosporineae</taxon>
        <taxon>Pleosporaceae</taxon>
        <taxon>Pyrenophora</taxon>
    </lineage>
</organism>
<evidence type="ECO:0000313" key="3">
    <source>
        <dbReference type="EMBL" id="EDU42077.1"/>
    </source>
</evidence>
<gene>
    <name evidence="3" type="ORF">PTRG_09026</name>
</gene>
<dbReference type="KEGG" id="ptrr:6347313"/>
<feature type="chain" id="PRO_5002784744" evidence="2">
    <location>
        <begin position="21"/>
        <end position="140"/>
    </location>
</feature>
<feature type="compositionally biased region" description="Polar residues" evidence="1">
    <location>
        <begin position="72"/>
        <end position="121"/>
    </location>
</feature>
<dbReference type="InParanoid" id="B2WGH0"/>
<dbReference type="RefSeq" id="XP_001939358.2">
    <property type="nucleotide sequence ID" value="XM_001939323.2"/>
</dbReference>
<feature type="signal peptide" evidence="2">
    <location>
        <begin position="1"/>
        <end position="20"/>
    </location>
</feature>
<feature type="region of interest" description="Disordered" evidence="1">
    <location>
        <begin position="71"/>
        <end position="121"/>
    </location>
</feature>
<sequence>MKAIGYLVAGAALIPGLVSALDPNNITGWRYRGCYSDKRFTNTAACWLPLDDPSPAAASLWHIRLPPYPKRATSTVSTPTEDQSAQPRAQTLVSDTPVQTTTCASVTTPSQSTEQAQTAPTRTVFPTQITRSVSSAAEVI</sequence>
<evidence type="ECO:0000256" key="2">
    <source>
        <dbReference type="SAM" id="SignalP"/>
    </source>
</evidence>
<dbReference type="HOGENOM" id="CLU_1836153_0_0_1"/>
<proteinExistence type="predicted"/>
<keyword evidence="2" id="KW-0732">Signal</keyword>
<dbReference type="GeneID" id="6347313"/>
<dbReference type="AlphaFoldDB" id="B2WGH0"/>